<gene>
    <name evidence="1" type="ORF">AVDCRST_MAG61-1224</name>
</gene>
<sequence length="219" mass="23088">MAGHPGTTFPGGRPDLLATAFAAHGRVGDLPANRRRWLTKLPDADRLPPGKAADLLRVPEGTAGKLLQGVVRFVVDVPAGTNLTVVWQAGADELAVDAGSIGLECSRGLVTVSVLVGCDQLAEPVRVFVPLAVGTLQSPRGLLMSAFTRVEAPALVAEGWSDAITAFCWEALLELARRISAETGRDDEGQPLIPGLVAAERRLLLIGPMARHDLRGLAR</sequence>
<protein>
    <submittedName>
        <fullName evidence="1">Uncharacterized protein</fullName>
    </submittedName>
</protein>
<dbReference type="AlphaFoldDB" id="A0A6J4KE07"/>
<evidence type="ECO:0000313" key="1">
    <source>
        <dbReference type="EMBL" id="CAA9303361.1"/>
    </source>
</evidence>
<dbReference type="EMBL" id="CADCTT010000175">
    <property type="protein sequence ID" value="CAA9303361.1"/>
    <property type="molecule type" value="Genomic_DNA"/>
</dbReference>
<reference evidence="1" key="1">
    <citation type="submission" date="2020-02" db="EMBL/GenBank/DDBJ databases">
        <authorList>
            <person name="Meier V. D."/>
        </authorList>
    </citation>
    <scope>NUCLEOTIDE SEQUENCE</scope>
    <source>
        <strain evidence="1">AVDCRST_MAG61</strain>
    </source>
</reference>
<proteinExistence type="predicted"/>
<organism evidence="1">
    <name type="scientific">uncultured Friedmanniella sp</name>
    <dbReference type="NCBI Taxonomy" id="335381"/>
    <lineage>
        <taxon>Bacteria</taxon>
        <taxon>Bacillati</taxon>
        <taxon>Actinomycetota</taxon>
        <taxon>Actinomycetes</taxon>
        <taxon>Propionibacteriales</taxon>
        <taxon>Nocardioidaceae</taxon>
        <taxon>Friedmanniella</taxon>
        <taxon>environmental samples</taxon>
    </lineage>
</organism>
<name>A0A6J4KE07_9ACTN</name>
<accession>A0A6J4KE07</accession>